<organism evidence="3 4">
    <name type="scientific">Limimaricola hongkongensis DSM 17492</name>
    <dbReference type="NCBI Taxonomy" id="1122180"/>
    <lineage>
        <taxon>Bacteria</taxon>
        <taxon>Pseudomonadati</taxon>
        <taxon>Pseudomonadota</taxon>
        <taxon>Alphaproteobacteria</taxon>
        <taxon>Rhodobacterales</taxon>
        <taxon>Paracoccaceae</taxon>
        <taxon>Limimaricola</taxon>
    </lineage>
</organism>
<dbReference type="RefSeq" id="WP_017928120.1">
    <property type="nucleotide sequence ID" value="NZ_KB822997.1"/>
</dbReference>
<protein>
    <submittedName>
        <fullName evidence="3">Glutathione S-transferase family protein</fullName>
    </submittedName>
</protein>
<dbReference type="EMBL" id="APGJ01000004">
    <property type="protein sequence ID" value="EYD72180.1"/>
    <property type="molecule type" value="Genomic_DNA"/>
</dbReference>
<evidence type="ECO:0000313" key="4">
    <source>
        <dbReference type="Proteomes" id="UP000025047"/>
    </source>
</evidence>
<keyword evidence="3" id="KW-0808">Transferase</keyword>
<name>A0A017HD02_9RHOB</name>
<proteinExistence type="predicted"/>
<dbReference type="STRING" id="1122180.Lokhon_00971"/>
<dbReference type="eggNOG" id="COG0625">
    <property type="taxonomic scope" value="Bacteria"/>
</dbReference>
<dbReference type="PATRIC" id="fig|1122180.6.peg.965"/>
<feature type="compositionally biased region" description="Basic and acidic residues" evidence="1">
    <location>
        <begin position="227"/>
        <end position="254"/>
    </location>
</feature>
<dbReference type="CDD" id="cd00570">
    <property type="entry name" value="GST_N_family"/>
    <property type="match status" value="1"/>
</dbReference>
<dbReference type="InterPro" id="IPR036282">
    <property type="entry name" value="Glutathione-S-Trfase_C_sf"/>
</dbReference>
<sequence>MNKPVIYHIPVCPFSQRVEILLALKGLSDAVAFRVIDITEPRPGWLLEKTGGTTALPVLETEGGGILKESLVILRYVEERWATPRIAREDPFERGIERLFITREGPFGMAGYGFVMNTDRTRTDDKRAALLGHYRWLGDMLERHNPDGTWLFDRFGLPEIVYTPLMMRFWFLDHYEGFELPDTPEFARVRRWRAACLDHEAAQQVRYDQIVKLYYDYAVGSGNGARPEGRERSSFAFEPDWRDRPMPPSDKYDRVASDAELGLLVS</sequence>
<dbReference type="PANTHER" id="PTHR43968">
    <property type="match status" value="1"/>
</dbReference>
<dbReference type="SUPFAM" id="SSF47616">
    <property type="entry name" value="GST C-terminal domain-like"/>
    <property type="match status" value="1"/>
</dbReference>
<gene>
    <name evidence="3" type="ORF">Lokhon_00971</name>
</gene>
<evidence type="ECO:0000259" key="2">
    <source>
        <dbReference type="PROSITE" id="PS50404"/>
    </source>
</evidence>
<dbReference type="InterPro" id="IPR050983">
    <property type="entry name" value="GST_Omega/HSP26"/>
</dbReference>
<dbReference type="SUPFAM" id="SSF52833">
    <property type="entry name" value="Thioredoxin-like"/>
    <property type="match status" value="1"/>
</dbReference>
<dbReference type="OrthoDB" id="9813092at2"/>
<dbReference type="Pfam" id="PF13417">
    <property type="entry name" value="GST_N_3"/>
    <property type="match status" value="1"/>
</dbReference>
<dbReference type="InterPro" id="IPR004045">
    <property type="entry name" value="Glutathione_S-Trfase_N"/>
</dbReference>
<keyword evidence="4" id="KW-1185">Reference proteome</keyword>
<dbReference type="PANTHER" id="PTHR43968:SF6">
    <property type="entry name" value="GLUTATHIONE S-TRANSFERASE OMEGA"/>
    <property type="match status" value="1"/>
</dbReference>
<dbReference type="AlphaFoldDB" id="A0A017HD02"/>
<dbReference type="Gene3D" id="1.20.1050.10">
    <property type="match status" value="1"/>
</dbReference>
<dbReference type="Proteomes" id="UP000025047">
    <property type="component" value="Unassembled WGS sequence"/>
</dbReference>
<feature type="domain" description="GST N-terminal" evidence="2">
    <location>
        <begin position="2"/>
        <end position="85"/>
    </location>
</feature>
<comment type="caution">
    <text evidence="3">The sequence shown here is derived from an EMBL/GenBank/DDBJ whole genome shotgun (WGS) entry which is preliminary data.</text>
</comment>
<evidence type="ECO:0000256" key="1">
    <source>
        <dbReference type="SAM" id="MobiDB-lite"/>
    </source>
</evidence>
<evidence type="ECO:0000313" key="3">
    <source>
        <dbReference type="EMBL" id="EYD72180.1"/>
    </source>
</evidence>
<reference evidence="3 4" key="1">
    <citation type="submission" date="2013-03" db="EMBL/GenBank/DDBJ databases">
        <authorList>
            <person name="Fiebig A."/>
            <person name="Goeker M."/>
            <person name="Klenk H.-P.P."/>
        </authorList>
    </citation>
    <scope>NUCLEOTIDE SEQUENCE [LARGE SCALE GENOMIC DNA]</scope>
    <source>
        <strain evidence="3 4">DSM 17492</strain>
    </source>
</reference>
<feature type="region of interest" description="Disordered" evidence="1">
    <location>
        <begin position="223"/>
        <end position="254"/>
    </location>
</feature>
<dbReference type="HOGENOM" id="CLU_1136968_0_0_5"/>
<dbReference type="GO" id="GO:0016740">
    <property type="term" value="F:transferase activity"/>
    <property type="evidence" value="ECO:0007669"/>
    <property type="project" value="UniProtKB-KW"/>
</dbReference>
<dbReference type="InterPro" id="IPR036249">
    <property type="entry name" value="Thioredoxin-like_sf"/>
</dbReference>
<dbReference type="PROSITE" id="PS50404">
    <property type="entry name" value="GST_NTER"/>
    <property type="match status" value="1"/>
</dbReference>
<dbReference type="Gene3D" id="3.40.30.10">
    <property type="entry name" value="Glutaredoxin"/>
    <property type="match status" value="1"/>
</dbReference>
<dbReference type="GO" id="GO:0005737">
    <property type="term" value="C:cytoplasm"/>
    <property type="evidence" value="ECO:0007669"/>
    <property type="project" value="TreeGrafter"/>
</dbReference>
<accession>A0A017HD02</accession>